<feature type="region of interest" description="Disordered" evidence="1">
    <location>
        <begin position="183"/>
        <end position="213"/>
    </location>
</feature>
<evidence type="ECO:0000256" key="1">
    <source>
        <dbReference type="SAM" id="MobiDB-lite"/>
    </source>
</evidence>
<keyword evidence="3" id="KW-1185">Reference proteome</keyword>
<evidence type="ECO:0008006" key="4">
    <source>
        <dbReference type="Google" id="ProtNLM"/>
    </source>
</evidence>
<dbReference type="InterPro" id="IPR011051">
    <property type="entry name" value="RmlC_Cupin_sf"/>
</dbReference>
<dbReference type="EMBL" id="BJXA01000016">
    <property type="protein sequence ID" value="GEM38511.1"/>
    <property type="molecule type" value="Genomic_DNA"/>
</dbReference>
<organism evidence="2 3">
    <name type="scientific">Nocardia ninae NBRC 108245</name>
    <dbReference type="NCBI Taxonomy" id="1210091"/>
    <lineage>
        <taxon>Bacteria</taxon>
        <taxon>Bacillati</taxon>
        <taxon>Actinomycetota</taxon>
        <taxon>Actinomycetes</taxon>
        <taxon>Mycobacteriales</taxon>
        <taxon>Nocardiaceae</taxon>
        <taxon>Nocardia</taxon>
    </lineage>
</organism>
<name>A0A511MDF9_9NOCA</name>
<evidence type="ECO:0000313" key="3">
    <source>
        <dbReference type="Proteomes" id="UP000321424"/>
    </source>
</evidence>
<dbReference type="Proteomes" id="UP000321424">
    <property type="component" value="Unassembled WGS sequence"/>
</dbReference>
<dbReference type="AlphaFoldDB" id="A0A511MDF9"/>
<accession>A0A511MDF9</accession>
<comment type="caution">
    <text evidence="2">The sequence shown here is derived from an EMBL/GenBank/DDBJ whole genome shotgun (WGS) entry which is preliminary data.</text>
</comment>
<protein>
    <recommendedName>
        <fullName evidence="4">Cysteine dioxygenase</fullName>
    </recommendedName>
</protein>
<dbReference type="RefSeq" id="WP_186818431.1">
    <property type="nucleotide sequence ID" value="NZ_BJXA01000016.1"/>
</dbReference>
<feature type="region of interest" description="Disordered" evidence="1">
    <location>
        <begin position="227"/>
        <end position="264"/>
    </location>
</feature>
<reference evidence="2 3" key="1">
    <citation type="submission" date="2019-07" db="EMBL/GenBank/DDBJ databases">
        <title>Whole genome shotgun sequence of Nocardia ninae NBRC 108245.</title>
        <authorList>
            <person name="Hosoyama A."/>
            <person name="Uohara A."/>
            <person name="Ohji S."/>
            <person name="Ichikawa N."/>
        </authorList>
    </citation>
    <scope>NUCLEOTIDE SEQUENCE [LARGE SCALE GENOMIC DNA]</scope>
    <source>
        <strain evidence="2 3">NBRC 108245</strain>
    </source>
</reference>
<sequence length="264" mass="29726">MTRDSEVQNWVSSEVFIDWTDLRSAHAQCRSVLTRLAADRDLLTLLVDRIADDEDLFRDADHHPVMDRLTLWRDMERGIYLRLHVSPGNNELIPHDHKYSFTTYILRGSYTHVWRRRTAPYRGKFSSEHVPLGLVTCERVGSCYTLGYSLVHQTMMEADTVTLFMRGPGEQGSSYAAQDMLDRVDGGNRADGDQSAPATTAARKHTDGQRPLELNEYRRLRHRLMTLGALGPVSKSRPAPPGAGSGLTSTQGRGPAPRPDQRAR</sequence>
<proteinExistence type="predicted"/>
<feature type="compositionally biased region" description="Basic and acidic residues" evidence="1">
    <location>
        <begin position="183"/>
        <end position="192"/>
    </location>
</feature>
<gene>
    <name evidence="2" type="ORF">NN4_30300</name>
</gene>
<dbReference type="SUPFAM" id="SSF51182">
    <property type="entry name" value="RmlC-like cupins"/>
    <property type="match status" value="1"/>
</dbReference>
<evidence type="ECO:0000313" key="2">
    <source>
        <dbReference type="EMBL" id="GEM38511.1"/>
    </source>
</evidence>
<feature type="compositionally biased region" description="Basic and acidic residues" evidence="1">
    <location>
        <begin position="204"/>
        <end position="213"/>
    </location>
</feature>